<accession>A0A8B6FN23</accession>
<gene>
    <name evidence="3" type="ORF">MGAL_10B009053</name>
</gene>
<keyword evidence="2" id="KW-0472">Membrane</keyword>
<dbReference type="Proteomes" id="UP000596742">
    <property type="component" value="Unassembled WGS sequence"/>
</dbReference>
<reference evidence="3" key="1">
    <citation type="submission" date="2018-11" db="EMBL/GenBank/DDBJ databases">
        <authorList>
            <person name="Alioto T."/>
            <person name="Alioto T."/>
        </authorList>
    </citation>
    <scope>NUCLEOTIDE SEQUENCE</scope>
</reference>
<organism evidence="3 4">
    <name type="scientific">Mytilus galloprovincialis</name>
    <name type="common">Mediterranean mussel</name>
    <dbReference type="NCBI Taxonomy" id="29158"/>
    <lineage>
        <taxon>Eukaryota</taxon>
        <taxon>Metazoa</taxon>
        <taxon>Spiralia</taxon>
        <taxon>Lophotrochozoa</taxon>
        <taxon>Mollusca</taxon>
        <taxon>Bivalvia</taxon>
        <taxon>Autobranchia</taxon>
        <taxon>Pteriomorphia</taxon>
        <taxon>Mytilida</taxon>
        <taxon>Mytiloidea</taxon>
        <taxon>Mytilidae</taxon>
        <taxon>Mytilinae</taxon>
        <taxon>Mytilus</taxon>
    </lineage>
</organism>
<keyword evidence="4" id="KW-1185">Reference proteome</keyword>
<evidence type="ECO:0000256" key="1">
    <source>
        <dbReference type="SAM" id="MobiDB-lite"/>
    </source>
</evidence>
<keyword evidence="2" id="KW-0812">Transmembrane</keyword>
<feature type="transmembrane region" description="Helical" evidence="2">
    <location>
        <begin position="138"/>
        <end position="163"/>
    </location>
</feature>
<dbReference type="OrthoDB" id="6076935at2759"/>
<keyword evidence="2" id="KW-1133">Transmembrane helix</keyword>
<protein>
    <submittedName>
        <fullName evidence="3">Uncharacterized protein</fullName>
    </submittedName>
</protein>
<feature type="compositionally biased region" description="Basic and acidic residues" evidence="1">
    <location>
        <begin position="293"/>
        <end position="302"/>
    </location>
</feature>
<evidence type="ECO:0000313" key="3">
    <source>
        <dbReference type="EMBL" id="VDI52197.1"/>
    </source>
</evidence>
<dbReference type="EMBL" id="UYJE01007160">
    <property type="protein sequence ID" value="VDI52197.1"/>
    <property type="molecule type" value="Genomic_DNA"/>
</dbReference>
<proteinExistence type="predicted"/>
<evidence type="ECO:0000256" key="2">
    <source>
        <dbReference type="SAM" id="Phobius"/>
    </source>
</evidence>
<sequence>MELIESWIYFYLFAVMTTHSEGSASVVSTPACLLMQRATCGLTIPNDSCVFRIDDFVVTMALYGSKSDCRLDLIPNLTYLKELSAVSKYIGISGDYFPDNSCMSKGCGVNESEYGNNSNKLTSTIPLTDDETFPMTPVGLAVMFIGGILTGVIVTSIIFIVYIRWMKDQTSKQENTYLDLDLSVDNEEKQPERTQRGSVAFVREIASVYYSQPVNVGEESPKERSSASVRSRIFSWSSSKSRKSFTDRKSSLNKVPHNSKSAAKQMFAYEQPVPEEGNDYVDLDSPTTPTQKFDYENEKTENKSNPITFIDADEDQTKTPLNVLDNQTEKAVYNYATTDELDIKSENHYSEMK</sequence>
<feature type="region of interest" description="Disordered" evidence="1">
    <location>
        <begin position="289"/>
        <end position="314"/>
    </location>
</feature>
<comment type="caution">
    <text evidence="3">The sequence shown here is derived from an EMBL/GenBank/DDBJ whole genome shotgun (WGS) entry which is preliminary data.</text>
</comment>
<dbReference type="AlphaFoldDB" id="A0A8B6FN23"/>
<evidence type="ECO:0000313" key="4">
    <source>
        <dbReference type="Proteomes" id="UP000596742"/>
    </source>
</evidence>
<name>A0A8B6FN23_MYTGA</name>